<evidence type="ECO:0000313" key="3">
    <source>
        <dbReference type="EMBL" id="PQB04598.1"/>
    </source>
</evidence>
<keyword evidence="1" id="KW-0732">Signal</keyword>
<feature type="signal peptide" evidence="1">
    <location>
        <begin position="1"/>
        <end position="22"/>
    </location>
</feature>
<protein>
    <recommendedName>
        <fullName evidence="2">PKD domain-containing protein</fullName>
    </recommendedName>
</protein>
<dbReference type="CDD" id="cd00146">
    <property type="entry name" value="PKD"/>
    <property type="match status" value="1"/>
</dbReference>
<dbReference type="InterPro" id="IPR013783">
    <property type="entry name" value="Ig-like_fold"/>
</dbReference>
<sequence length="880" mass="97375">MLKTSKTSLLLLLLAFPLQLLAQREAANWYFGTKAGLTFNSGEAVPLLDGELDTLEGCESISNANGDLQFYTDGKVVFTRNHQIMPNGEGLLGSVSSTQSALVVPKPKSNSIYYIFTADDVRSYQTNDGDGDGFNYSVVDMSLNGGLGDVVEKNIQLLDNGSEKVTAVGKADGQDFWVVTHYRDSFYAYEITEDGVNETPVVSVIGPNVSDFNNFRGAMKSSPVGDRIAICHTIFEPSYRGELRLYDFDRETGVLSNELLVDESLVYYGVEFSSNSKQLFASGKIFDPAQDRTTQINVVQFDLTAPNITSTLFTQASITNNFQGDLAGSLQIAINRKIYHSIPAVSLSVINSPNNYGLDADFRAFDVTLGGRTSKFGLPPYIQSFFESVVRAEQFCFGDETQFFIETDEPIDSISWNFGDPASGANNNSTLLEPTHVFSSTGVFTVTIDVNFQNGVSKTFIEFIEIADSPQVNPFVDLVQCDVDGNDDGRSIFNLNEAIPLLVDNPLGYTANFFLTLDDAIENAQNIDPIGYANTEDGQIIYARVFQDALCFEIAEVRLLVEPMSQLEDRVMPACNRSAGPLVVIIEVGDLLETLSEEFPGSDITFFPTRQDALLETEVVTDEFRIPITAAPEIYFRVEDLNACAFIGKIDLEILFSPNIEDQQVVLCPNEPSVTISPGPDFLRYEWSTGETTPSIDVSVPGTYEVTVFNGADCDDTAIIEVTRPDVPMSLEVVVRDFSDNNQILVEIDQPDAYQYGLDDNALQSSPVFDDLAVGPYTVFVWREGCLIYEETVLVGGPPNFFTPNNDGFHDLWQITARRELQDARISIFDRFGKMIKQMRGDNMGWDGTYLGNPLPSSDYWYRIVLNDGRTVTGNFSLKR</sequence>
<reference evidence="3 4" key="1">
    <citation type="submission" date="2016-11" db="EMBL/GenBank/DDBJ databases">
        <title>Trade-off between light-utilization and light-protection in marine flavobacteria.</title>
        <authorList>
            <person name="Kumagai Y."/>
        </authorList>
    </citation>
    <scope>NUCLEOTIDE SEQUENCE [LARGE SCALE GENOMIC DNA]</scope>
    <source>
        <strain evidence="3 4">NBRC 107741</strain>
    </source>
</reference>
<accession>A0A2S7KPU2</accession>
<keyword evidence="4" id="KW-1185">Reference proteome</keyword>
<evidence type="ECO:0000256" key="1">
    <source>
        <dbReference type="SAM" id="SignalP"/>
    </source>
</evidence>
<dbReference type="EMBL" id="MQUB01000001">
    <property type="protein sequence ID" value="PQB04598.1"/>
    <property type="molecule type" value="Genomic_DNA"/>
</dbReference>
<name>A0A2S7KPU2_9FLAO</name>
<dbReference type="NCBIfam" id="TIGR04131">
    <property type="entry name" value="Bac_Flav_CTERM"/>
    <property type="match status" value="1"/>
</dbReference>
<organism evidence="3 4">
    <name type="scientific">Aureitalea marina</name>
    <dbReference type="NCBI Taxonomy" id="930804"/>
    <lineage>
        <taxon>Bacteria</taxon>
        <taxon>Pseudomonadati</taxon>
        <taxon>Bacteroidota</taxon>
        <taxon>Flavobacteriia</taxon>
        <taxon>Flavobacteriales</taxon>
        <taxon>Flavobacteriaceae</taxon>
        <taxon>Aureitalea</taxon>
    </lineage>
</organism>
<dbReference type="Proteomes" id="UP000239800">
    <property type="component" value="Unassembled WGS sequence"/>
</dbReference>
<dbReference type="InterPro" id="IPR026341">
    <property type="entry name" value="T9SS_type_B"/>
</dbReference>
<proteinExistence type="predicted"/>
<dbReference type="Gene3D" id="2.60.40.10">
    <property type="entry name" value="Immunoglobulins"/>
    <property type="match status" value="1"/>
</dbReference>
<evidence type="ECO:0000313" key="4">
    <source>
        <dbReference type="Proteomes" id="UP000239800"/>
    </source>
</evidence>
<comment type="caution">
    <text evidence="3">The sequence shown here is derived from an EMBL/GenBank/DDBJ whole genome shotgun (WGS) entry which is preliminary data.</text>
</comment>
<feature type="domain" description="PKD" evidence="2">
    <location>
        <begin position="406"/>
        <end position="455"/>
    </location>
</feature>
<gene>
    <name evidence="3" type="ORF">BST85_06570</name>
</gene>
<dbReference type="InterPro" id="IPR000601">
    <property type="entry name" value="PKD_dom"/>
</dbReference>
<dbReference type="InterPro" id="IPR035986">
    <property type="entry name" value="PKD_dom_sf"/>
</dbReference>
<dbReference type="AlphaFoldDB" id="A0A2S7KPU2"/>
<dbReference type="PROSITE" id="PS50093">
    <property type="entry name" value="PKD"/>
    <property type="match status" value="1"/>
</dbReference>
<dbReference type="SUPFAM" id="SSF49299">
    <property type="entry name" value="PKD domain"/>
    <property type="match status" value="1"/>
</dbReference>
<dbReference type="Pfam" id="PF13585">
    <property type="entry name" value="CHU_C"/>
    <property type="match status" value="1"/>
</dbReference>
<evidence type="ECO:0000259" key="2">
    <source>
        <dbReference type="PROSITE" id="PS50093"/>
    </source>
</evidence>
<feature type="chain" id="PRO_5015597146" description="PKD domain-containing protein" evidence="1">
    <location>
        <begin position="23"/>
        <end position="880"/>
    </location>
</feature>
<dbReference type="RefSeq" id="WP_181039974.1">
    <property type="nucleotide sequence ID" value="NZ_MQUB01000001.1"/>
</dbReference>